<name>A0ABN4H335_CORUL</name>
<dbReference type="Proteomes" id="UP000036185">
    <property type="component" value="Chromosome"/>
</dbReference>
<evidence type="ECO:0000313" key="1">
    <source>
        <dbReference type="EMBL" id="AKN77963.1"/>
    </source>
</evidence>
<reference evidence="1 2" key="1">
    <citation type="journal article" date="2014" name="Int. J. Syst. Evol. Microbiol.">
        <title>Draft Genome Sequence of Corynebacterium ulcerans FRC58, Isolated from the Bronchitic Aspiration of a Patient in France.</title>
        <authorList>
            <person name="Silva Ado S."/>
            <person name="Barauna R.A."/>
            <person name="de Sa P.C."/>
            <person name="das Gracas D.A."/>
            <person name="Carneiro A.R."/>
            <person name="Thouvenin M."/>
            <person name="Azevedo V."/>
            <person name="Badell E."/>
            <person name="Guiso N."/>
            <person name="da Silva A.L."/>
            <person name="Ramos R.T."/>
        </authorList>
    </citation>
    <scope>NUCLEOTIDE SEQUENCE [LARGE SCALE GENOMIC DNA]</scope>
    <source>
        <strain evidence="1 2">FRC58</strain>
    </source>
</reference>
<accession>A0ABN4H335</accession>
<evidence type="ECO:0000313" key="2">
    <source>
        <dbReference type="Proteomes" id="UP000036185"/>
    </source>
</evidence>
<proteinExistence type="predicted"/>
<gene>
    <name evidence="1" type="ORF">CulFRC58_2109</name>
</gene>
<protein>
    <submittedName>
        <fullName evidence="1">Uncharacterized protein</fullName>
    </submittedName>
</protein>
<sequence length="38" mass="4522">MMAEMTRRWILGAAILREIFEYIESIFNLEILLSTALY</sequence>
<keyword evidence="2" id="KW-1185">Reference proteome</keyword>
<dbReference type="EMBL" id="CP011913">
    <property type="protein sequence ID" value="AKN77963.1"/>
    <property type="molecule type" value="Genomic_DNA"/>
</dbReference>
<organism evidence="1 2">
    <name type="scientific">Corynebacterium ulcerans FRC58</name>
    <dbReference type="NCBI Taxonomy" id="1408268"/>
    <lineage>
        <taxon>Bacteria</taxon>
        <taxon>Bacillati</taxon>
        <taxon>Actinomycetota</taxon>
        <taxon>Actinomycetes</taxon>
        <taxon>Mycobacteriales</taxon>
        <taxon>Corynebacteriaceae</taxon>
        <taxon>Corynebacterium</taxon>
    </lineage>
</organism>